<evidence type="ECO:0000313" key="4">
    <source>
        <dbReference type="Proteomes" id="UP001432292"/>
    </source>
</evidence>
<evidence type="ECO:0000313" key="1">
    <source>
        <dbReference type="EMBL" id="GFE11779.1"/>
    </source>
</evidence>
<protein>
    <recommendedName>
        <fullName evidence="5">Peptidase M15C domain-containing protein</fullName>
    </recommendedName>
</protein>
<keyword evidence="4" id="KW-1185">Reference proteome</keyword>
<sequence length="220" mass="23709">MNQSGLSRRRFIGAGSGVAAATLVNLGGANFASADTRAWKGPVSKNRWPVLDEATSFTIEGSGQKVPLAEGDAATVLLNVARRFHYEIDSLRAGDVHGWTSDREVTEAYESNYLSGSAIAIRPVGYPVGAKGNLYPNELVIIRDILAELDGVVAWGGDFKRPKESHFEIALQPGHPRLKGVARKIREWNSSPGNGGAGTIDAFDPKRRSAAHAFFQRHVS</sequence>
<reference evidence="2" key="2">
    <citation type="submission" date="2022-10" db="EMBL/GenBank/DDBJ databases">
        <title>The complete genomes of actinobacterial strains from the NBC collection.</title>
        <authorList>
            <person name="Joergensen T.S."/>
            <person name="Alvarez Arevalo M."/>
            <person name="Sterndorff E.B."/>
            <person name="Faurdal D."/>
            <person name="Vuksanovic O."/>
            <person name="Mourched A.-S."/>
            <person name="Charusanti P."/>
            <person name="Shaw S."/>
            <person name="Blin K."/>
            <person name="Weber T."/>
        </authorList>
    </citation>
    <scope>NUCLEOTIDE SEQUENCE</scope>
    <source>
        <strain evidence="2">NBC_01256</strain>
    </source>
</reference>
<dbReference type="Proteomes" id="UP000435837">
    <property type="component" value="Unassembled WGS sequence"/>
</dbReference>
<dbReference type="EMBL" id="CP108473">
    <property type="protein sequence ID" value="WUS22255.1"/>
    <property type="molecule type" value="Genomic_DNA"/>
</dbReference>
<dbReference type="InterPro" id="IPR006311">
    <property type="entry name" value="TAT_signal"/>
</dbReference>
<gene>
    <name evidence="2" type="ORF">OG727_08190</name>
    <name evidence="1" type="ORF">Scani_80470</name>
</gene>
<dbReference type="OrthoDB" id="3631190at2"/>
<dbReference type="PROSITE" id="PS51318">
    <property type="entry name" value="TAT"/>
    <property type="match status" value="1"/>
</dbReference>
<dbReference type="EMBL" id="BLIN01000007">
    <property type="protein sequence ID" value="GFE11779.1"/>
    <property type="molecule type" value="Genomic_DNA"/>
</dbReference>
<accession>A0A640SK17</accession>
<organism evidence="1 3">
    <name type="scientific">Streptomyces caniferus</name>
    <dbReference type="NCBI Taxonomy" id="285557"/>
    <lineage>
        <taxon>Bacteria</taxon>
        <taxon>Bacillati</taxon>
        <taxon>Actinomycetota</taxon>
        <taxon>Actinomycetes</taxon>
        <taxon>Kitasatosporales</taxon>
        <taxon>Streptomycetaceae</taxon>
        <taxon>Streptomyces</taxon>
    </lineage>
</organism>
<evidence type="ECO:0008006" key="5">
    <source>
        <dbReference type="Google" id="ProtNLM"/>
    </source>
</evidence>
<proteinExistence type="predicted"/>
<dbReference type="RefSeq" id="WP_159482763.1">
    <property type="nucleotide sequence ID" value="NZ_BAAATH010000008.1"/>
</dbReference>
<dbReference type="AlphaFoldDB" id="A0A640SK17"/>
<evidence type="ECO:0000313" key="3">
    <source>
        <dbReference type="Proteomes" id="UP000435837"/>
    </source>
</evidence>
<evidence type="ECO:0000313" key="2">
    <source>
        <dbReference type="EMBL" id="WUS22255.1"/>
    </source>
</evidence>
<dbReference type="GeneID" id="96639129"/>
<reference evidence="1 3" key="1">
    <citation type="submission" date="2019-12" db="EMBL/GenBank/DDBJ databases">
        <title>Whole genome shotgun sequence of Streptomyces caniferus NBRC 15389.</title>
        <authorList>
            <person name="Ichikawa N."/>
            <person name="Kimura A."/>
            <person name="Kitahashi Y."/>
            <person name="Komaki H."/>
            <person name="Tamura T."/>
        </authorList>
    </citation>
    <scope>NUCLEOTIDE SEQUENCE [LARGE SCALE GENOMIC DNA]</scope>
    <source>
        <strain evidence="1 3">NBRC 15389</strain>
    </source>
</reference>
<name>A0A640SK17_9ACTN</name>
<dbReference type="Proteomes" id="UP001432292">
    <property type="component" value="Chromosome"/>
</dbReference>